<evidence type="ECO:0000259" key="9">
    <source>
        <dbReference type="Pfam" id="PF24567"/>
    </source>
</evidence>
<feature type="region of interest" description="Disordered" evidence="8">
    <location>
        <begin position="997"/>
        <end position="1016"/>
    </location>
</feature>
<feature type="region of interest" description="Disordered" evidence="8">
    <location>
        <begin position="164"/>
        <end position="196"/>
    </location>
</feature>
<dbReference type="GO" id="GO:0031468">
    <property type="term" value="P:nuclear membrane reassembly"/>
    <property type="evidence" value="ECO:0007669"/>
    <property type="project" value="EnsemblMetazoa"/>
</dbReference>
<dbReference type="CTD" id="23141"/>
<evidence type="ECO:0000256" key="5">
    <source>
        <dbReference type="ARBA" id="ARBA00023043"/>
    </source>
</evidence>
<evidence type="ECO:0000256" key="6">
    <source>
        <dbReference type="ARBA" id="ARBA00023306"/>
    </source>
</evidence>
<dbReference type="GO" id="GO:0055059">
    <property type="term" value="P:asymmetric neuroblast division"/>
    <property type="evidence" value="ECO:0007669"/>
    <property type="project" value="EnsemblMetazoa"/>
</dbReference>
<keyword evidence="6" id="KW-0131">Cell cycle</keyword>
<keyword evidence="4" id="KW-0256">Endoplasmic reticulum</keyword>
<name>A0A0P9BVH1_DROAN</name>
<organism evidence="10 11">
    <name type="scientific">Drosophila ananassae</name>
    <name type="common">Fruit fly</name>
    <dbReference type="NCBI Taxonomy" id="7217"/>
    <lineage>
        <taxon>Eukaryota</taxon>
        <taxon>Metazoa</taxon>
        <taxon>Ecdysozoa</taxon>
        <taxon>Arthropoda</taxon>
        <taxon>Hexapoda</taxon>
        <taxon>Insecta</taxon>
        <taxon>Pterygota</taxon>
        <taxon>Neoptera</taxon>
        <taxon>Endopterygota</taxon>
        <taxon>Diptera</taxon>
        <taxon>Brachycera</taxon>
        <taxon>Muscomorpha</taxon>
        <taxon>Ephydroidea</taxon>
        <taxon>Drosophilidae</taxon>
        <taxon>Drosophila</taxon>
        <taxon>Sophophora</taxon>
    </lineage>
</organism>
<dbReference type="Pfam" id="PF24567">
    <property type="entry name" value="ANKLE2_3rd"/>
    <property type="match status" value="1"/>
</dbReference>
<sequence length="1243" mass="135646">MSSYFGVYIPPTKVGFEGSAAQCAGSIAALNIKSGPVLASTLPVSVPVALASNPVDAAGESGSESADSNAGKYEDPDYPPHLLMVYPSMPTQHHRGAADSPLWLIFTEKAKALDVLRHYKEARLREFPNREQAESYVQFGFESIEALKRFGKTKPASKPIALASNSYKSSSSGSADSSYSSSPTGSPSMTSLLSSSPTSTAAAAAAFLSSSPSSNGRHHHSHSHSHSHHHHHQQLPQSQQQPQQQPSELAASGERPPFRAPTKQELVEFRKQIEAGNLDRVKRIVWENPRFLISSGDTPTSLKEGCRYNAMHICAQVNQARVAELLLKIIADREFTQLYAGKKGSGEMCAALNDNLLDYYLNMPDKARGETPLHFAVKNGHVAVVEVLIAYPQCKSLANHEGKEPRDIICLRAPQATIEVIRKLELLMYDPHYVPVLRSVANELPPQVGQPFTPNEPPNLQFKTEDCEGLSVDLQISALAGPMPREKAMNFYRRWKTPPRVGSNVMSPLASSPFSSPVKVTPSKSIFNRSGNGVMTNSTPSGRRVLFSPMESSPKQQPALAPAQAPPNLNNGNEFENNNNNIKRVGSVELPTTPIRQMRPDLFMAYRGASTESPIAEDSMVLSCDQSLNISMGMNVSAVSTLNDSFRERHIKNSDIEKGLEVVGRQLARQEQLEWREFWDFLDAFVDISTPDGLARLEAYFVEKSELARAEKSDQAWNFAQLHQYLDLVATGEQQQGLKQSRHGKWSGGGAGGAGGAATGVMTPYTCVEKSLQVFAKRITKTLINNIGNMVSINDTLLCELKRLKSLIVSFKDDARFMSVDFGKVHSRIAHLVASYVAHSQEVSVAMRLQLLQMLRKLRQLLPEERVREQHLGCVCGSLLQMLETVPANTVQSPESLKTEELCSAAWEAQASCACLWDANLSRKTSRRKRSESMRAAKDSAAALRASINNSAAGSPRIAIVAPVKSASSSASSWRQNSDDDEDFSEEDDCFYDCSGRSPDLTSSDDEEVFRTPPESLSPRLSVDLEAAYELFIFGKEPTKRDLDVLNAIFNVDVDKETLPHVYAWKTAMESFSAAEMDLFPSPKNIRKTHKPVFWSAGTPNKENNGSVNHSSQSMHPKRLFGTPKLSAAAVAQTGRRGSGPSTTPMTPPKPMRLPRTPAPTTTATTATTNGVATTSTSSAFSALAAAATVTQSFQTPLNKVRGLFSKYREPRVEMDSPMTGMNGTEEKSFESAGSAGTSDGDC</sequence>
<evidence type="ECO:0000256" key="8">
    <source>
        <dbReference type="SAM" id="MobiDB-lite"/>
    </source>
</evidence>
<dbReference type="FunCoup" id="A0A0P9BVH1">
    <property type="interactions" value="2849"/>
</dbReference>
<gene>
    <name evidence="10" type="primary">Dana\GF22608</name>
    <name evidence="10" type="synonym">dana_GLEANR_6563</name>
    <name evidence="10" type="ORF">GF22608</name>
</gene>
<comment type="subcellular location">
    <subcellularLocation>
        <location evidence="1">Endoplasmic reticulum</location>
    </subcellularLocation>
</comment>
<dbReference type="SMR" id="A0A0P9BVH1"/>
<proteinExistence type="inferred from homology"/>
<evidence type="ECO:0000313" key="11">
    <source>
        <dbReference type="Proteomes" id="UP000007801"/>
    </source>
</evidence>
<dbReference type="GO" id="GO:0051653">
    <property type="term" value="P:spindle localization"/>
    <property type="evidence" value="ECO:0007669"/>
    <property type="project" value="EnsemblMetazoa"/>
</dbReference>
<dbReference type="PANTHER" id="PTHR12349:SF4">
    <property type="entry name" value="ANKYRIN REPEAT AND LEM DOMAIN-CONTAINING PROTEIN 2"/>
    <property type="match status" value="1"/>
</dbReference>
<feature type="repeat" description="ANK" evidence="7">
    <location>
        <begin position="368"/>
        <end position="389"/>
    </location>
</feature>
<keyword evidence="3" id="KW-0132">Cell division</keyword>
<evidence type="ECO:0000256" key="2">
    <source>
        <dbReference type="ARBA" id="ARBA00007597"/>
    </source>
</evidence>
<feature type="compositionally biased region" description="Low complexity" evidence="8">
    <location>
        <begin position="1154"/>
        <end position="1169"/>
    </location>
</feature>
<dbReference type="PANTHER" id="PTHR12349">
    <property type="entry name" value="ANKYRIN REPEAT AND LEM DOMAIN-CONTAINING PROTEIN 2"/>
    <property type="match status" value="1"/>
</dbReference>
<dbReference type="AlphaFoldDB" id="A0A0P9BVH1"/>
<evidence type="ECO:0000256" key="3">
    <source>
        <dbReference type="ARBA" id="ARBA00022618"/>
    </source>
</evidence>
<dbReference type="GeneID" id="6505265"/>
<keyword evidence="5 7" id="KW-0040">ANK repeat</keyword>
<comment type="similarity">
    <text evidence="2">Belongs to the ANKLE2 family.</text>
</comment>
<dbReference type="Proteomes" id="UP000007801">
    <property type="component" value="Unassembled WGS sequence"/>
</dbReference>
<feature type="domain" description="ANKLE2 third alpha/beta" evidence="9">
    <location>
        <begin position="433"/>
        <end position="502"/>
    </location>
</feature>
<accession>A0A0P9BVH1</accession>
<feature type="compositionally biased region" description="Polar residues" evidence="8">
    <location>
        <begin position="1098"/>
        <end position="1115"/>
    </location>
</feature>
<feature type="compositionally biased region" description="Basic residues" evidence="8">
    <location>
        <begin position="216"/>
        <end position="233"/>
    </location>
</feature>
<dbReference type="OrthoDB" id="7446186at2759"/>
<dbReference type="EMBL" id="CH902625">
    <property type="protein sequence ID" value="KPU75472.1"/>
    <property type="molecule type" value="Genomic_DNA"/>
</dbReference>
<dbReference type="PROSITE" id="PS50088">
    <property type="entry name" value="ANK_REPEAT"/>
    <property type="match status" value="1"/>
</dbReference>
<dbReference type="FunFam" id="1.25.40.20:FF:000072">
    <property type="entry name" value="Ankyrin repeat and LEM domain containing 2"/>
    <property type="match status" value="1"/>
</dbReference>
<dbReference type="Pfam" id="PF12796">
    <property type="entry name" value="Ank_2"/>
    <property type="match status" value="1"/>
</dbReference>
<dbReference type="InParanoid" id="A0A0P9BVH1"/>
<dbReference type="SMART" id="SM00248">
    <property type="entry name" value="ANK"/>
    <property type="match status" value="2"/>
</dbReference>
<dbReference type="Gene3D" id="1.25.40.20">
    <property type="entry name" value="Ankyrin repeat-containing domain"/>
    <property type="match status" value="1"/>
</dbReference>
<dbReference type="PROSITE" id="PS50297">
    <property type="entry name" value="ANK_REP_REGION"/>
    <property type="match status" value="1"/>
</dbReference>
<dbReference type="GO" id="GO:0005635">
    <property type="term" value="C:nuclear envelope"/>
    <property type="evidence" value="ECO:0007669"/>
    <property type="project" value="EnsemblMetazoa"/>
</dbReference>
<keyword evidence="11" id="KW-1185">Reference proteome</keyword>
<dbReference type="InterPro" id="IPR002110">
    <property type="entry name" value="Ankyrin_rpt"/>
</dbReference>
<dbReference type="InterPro" id="IPR036770">
    <property type="entry name" value="Ankyrin_rpt-contain_sf"/>
</dbReference>
<evidence type="ECO:0000256" key="4">
    <source>
        <dbReference type="ARBA" id="ARBA00022824"/>
    </source>
</evidence>
<dbReference type="InterPro" id="IPR056237">
    <property type="entry name" value="ANKLE2_3rd"/>
</dbReference>
<dbReference type="GO" id="GO:0007029">
    <property type="term" value="P:endoplasmic reticulum organization"/>
    <property type="evidence" value="ECO:0007669"/>
    <property type="project" value="EnsemblMetazoa"/>
</dbReference>
<feature type="compositionally biased region" description="Low complexity" evidence="8">
    <location>
        <begin position="234"/>
        <end position="247"/>
    </location>
</feature>
<evidence type="ECO:0000313" key="10">
    <source>
        <dbReference type="EMBL" id="KPU75472.1"/>
    </source>
</evidence>
<reference evidence="10 11" key="1">
    <citation type="journal article" date="2007" name="Nature">
        <title>Evolution of genes and genomes on the Drosophila phylogeny.</title>
        <authorList>
            <consortium name="Drosophila 12 Genomes Consortium"/>
            <person name="Clark A.G."/>
            <person name="Eisen M.B."/>
            <person name="Smith D.R."/>
            <person name="Bergman C.M."/>
            <person name="Oliver B."/>
            <person name="Markow T.A."/>
            <person name="Kaufman T.C."/>
            <person name="Kellis M."/>
            <person name="Gelbart W."/>
            <person name="Iyer V.N."/>
            <person name="Pollard D.A."/>
            <person name="Sackton T.B."/>
            <person name="Larracuente A.M."/>
            <person name="Singh N.D."/>
            <person name="Abad J.P."/>
            <person name="Abt D.N."/>
            <person name="Adryan B."/>
            <person name="Aguade M."/>
            <person name="Akashi H."/>
            <person name="Anderson W.W."/>
            <person name="Aquadro C.F."/>
            <person name="Ardell D.H."/>
            <person name="Arguello R."/>
            <person name="Artieri C.G."/>
            <person name="Barbash D.A."/>
            <person name="Barker D."/>
            <person name="Barsanti P."/>
            <person name="Batterham P."/>
            <person name="Batzoglou S."/>
            <person name="Begun D."/>
            <person name="Bhutkar A."/>
            <person name="Blanco E."/>
            <person name="Bosak S.A."/>
            <person name="Bradley R.K."/>
            <person name="Brand A.D."/>
            <person name="Brent M.R."/>
            <person name="Brooks A.N."/>
            <person name="Brown R.H."/>
            <person name="Butlin R.K."/>
            <person name="Caggese C."/>
            <person name="Calvi B.R."/>
            <person name="Bernardo de Carvalho A."/>
            <person name="Caspi A."/>
            <person name="Castrezana S."/>
            <person name="Celniker S.E."/>
            <person name="Chang J.L."/>
            <person name="Chapple C."/>
            <person name="Chatterji S."/>
            <person name="Chinwalla A."/>
            <person name="Civetta A."/>
            <person name="Clifton S.W."/>
            <person name="Comeron J.M."/>
            <person name="Costello J.C."/>
            <person name="Coyne J.A."/>
            <person name="Daub J."/>
            <person name="David R.G."/>
            <person name="Delcher A.L."/>
            <person name="Delehaunty K."/>
            <person name="Do C.B."/>
            <person name="Ebling H."/>
            <person name="Edwards K."/>
            <person name="Eickbush T."/>
            <person name="Evans J.D."/>
            <person name="Filipski A."/>
            <person name="Findeiss S."/>
            <person name="Freyhult E."/>
            <person name="Fulton L."/>
            <person name="Fulton R."/>
            <person name="Garcia A.C."/>
            <person name="Gardiner A."/>
            <person name="Garfield D.A."/>
            <person name="Garvin B.E."/>
            <person name="Gibson G."/>
            <person name="Gilbert D."/>
            <person name="Gnerre S."/>
            <person name="Godfrey J."/>
            <person name="Good R."/>
            <person name="Gotea V."/>
            <person name="Gravely B."/>
            <person name="Greenberg A.J."/>
            <person name="Griffiths-Jones S."/>
            <person name="Gross S."/>
            <person name="Guigo R."/>
            <person name="Gustafson E.A."/>
            <person name="Haerty W."/>
            <person name="Hahn M.W."/>
            <person name="Halligan D.L."/>
            <person name="Halpern A.L."/>
            <person name="Halter G.M."/>
            <person name="Han M.V."/>
            <person name="Heger A."/>
            <person name="Hillier L."/>
            <person name="Hinrichs A.S."/>
            <person name="Holmes I."/>
            <person name="Hoskins R.A."/>
            <person name="Hubisz M.J."/>
            <person name="Hultmark D."/>
            <person name="Huntley M.A."/>
            <person name="Jaffe D.B."/>
            <person name="Jagadeeshan S."/>
            <person name="Jeck W.R."/>
            <person name="Johnson J."/>
            <person name="Jones C.D."/>
            <person name="Jordan W.C."/>
            <person name="Karpen G.H."/>
            <person name="Kataoka E."/>
            <person name="Keightley P.D."/>
            <person name="Kheradpour P."/>
            <person name="Kirkness E.F."/>
            <person name="Koerich L.B."/>
            <person name="Kristiansen K."/>
            <person name="Kudrna D."/>
            <person name="Kulathinal R.J."/>
            <person name="Kumar S."/>
            <person name="Kwok R."/>
            <person name="Lander E."/>
            <person name="Langley C.H."/>
            <person name="Lapoint R."/>
            <person name="Lazzaro B.P."/>
            <person name="Lee S.J."/>
            <person name="Levesque L."/>
            <person name="Li R."/>
            <person name="Lin C.F."/>
            <person name="Lin M.F."/>
            <person name="Lindblad-Toh K."/>
            <person name="Llopart A."/>
            <person name="Long M."/>
            <person name="Low L."/>
            <person name="Lozovsky E."/>
            <person name="Lu J."/>
            <person name="Luo M."/>
            <person name="Machado C.A."/>
            <person name="Makalowski W."/>
            <person name="Marzo M."/>
            <person name="Matsuda M."/>
            <person name="Matzkin L."/>
            <person name="McAllister B."/>
            <person name="McBride C.S."/>
            <person name="McKernan B."/>
            <person name="McKernan K."/>
            <person name="Mendez-Lago M."/>
            <person name="Minx P."/>
            <person name="Mollenhauer M.U."/>
            <person name="Montooth K."/>
            <person name="Mount S.M."/>
            <person name="Mu X."/>
            <person name="Myers E."/>
            <person name="Negre B."/>
            <person name="Newfeld S."/>
            <person name="Nielsen R."/>
            <person name="Noor M.A."/>
            <person name="O'Grady P."/>
            <person name="Pachter L."/>
            <person name="Papaceit M."/>
            <person name="Parisi M.J."/>
            <person name="Parisi M."/>
            <person name="Parts L."/>
            <person name="Pedersen J.S."/>
            <person name="Pesole G."/>
            <person name="Phillippy A.M."/>
            <person name="Ponting C.P."/>
            <person name="Pop M."/>
            <person name="Porcelli D."/>
            <person name="Powell J.R."/>
            <person name="Prohaska S."/>
            <person name="Pruitt K."/>
            <person name="Puig M."/>
            <person name="Quesneville H."/>
            <person name="Ram K.R."/>
            <person name="Rand D."/>
            <person name="Rasmussen M.D."/>
            <person name="Reed L.K."/>
            <person name="Reenan R."/>
            <person name="Reily A."/>
            <person name="Remington K.A."/>
            <person name="Rieger T.T."/>
            <person name="Ritchie M.G."/>
            <person name="Robin C."/>
            <person name="Rogers Y.H."/>
            <person name="Rohde C."/>
            <person name="Rozas J."/>
            <person name="Rubenfield M.J."/>
            <person name="Ruiz A."/>
            <person name="Russo S."/>
            <person name="Salzberg S.L."/>
            <person name="Sanchez-Gracia A."/>
            <person name="Saranga D.J."/>
            <person name="Sato H."/>
            <person name="Schaeffer S.W."/>
            <person name="Schatz M.C."/>
            <person name="Schlenke T."/>
            <person name="Schwartz R."/>
            <person name="Segarra C."/>
            <person name="Singh R.S."/>
            <person name="Sirot L."/>
            <person name="Sirota M."/>
            <person name="Sisneros N.B."/>
            <person name="Smith C.D."/>
            <person name="Smith T.F."/>
            <person name="Spieth J."/>
            <person name="Stage D.E."/>
            <person name="Stark A."/>
            <person name="Stephan W."/>
            <person name="Strausberg R.L."/>
            <person name="Strempel S."/>
            <person name="Sturgill D."/>
            <person name="Sutton G."/>
            <person name="Sutton G.G."/>
            <person name="Tao W."/>
            <person name="Teichmann S."/>
            <person name="Tobari Y.N."/>
            <person name="Tomimura Y."/>
            <person name="Tsolas J.M."/>
            <person name="Valente V.L."/>
            <person name="Venter E."/>
            <person name="Venter J.C."/>
            <person name="Vicario S."/>
            <person name="Vieira F.G."/>
            <person name="Vilella A.J."/>
            <person name="Villasante A."/>
            <person name="Walenz B."/>
            <person name="Wang J."/>
            <person name="Wasserman M."/>
            <person name="Watts T."/>
            <person name="Wilson D."/>
            <person name="Wilson R.K."/>
            <person name="Wing R.A."/>
            <person name="Wolfner M.F."/>
            <person name="Wong A."/>
            <person name="Wong G.K."/>
            <person name="Wu C.I."/>
            <person name="Wu G."/>
            <person name="Yamamoto D."/>
            <person name="Yang H.P."/>
            <person name="Yang S.P."/>
            <person name="Yorke J.A."/>
            <person name="Yoshida K."/>
            <person name="Zdobnov E."/>
            <person name="Zhang P."/>
            <person name="Zhang Y."/>
            <person name="Zimin A.V."/>
            <person name="Baldwin J."/>
            <person name="Abdouelleil A."/>
            <person name="Abdulkadir J."/>
            <person name="Abebe A."/>
            <person name="Abera B."/>
            <person name="Abreu J."/>
            <person name="Acer S.C."/>
            <person name="Aftuck L."/>
            <person name="Alexander A."/>
            <person name="An P."/>
            <person name="Anderson E."/>
            <person name="Anderson S."/>
            <person name="Arachi H."/>
            <person name="Azer M."/>
            <person name="Bachantsang P."/>
            <person name="Barry A."/>
            <person name="Bayul T."/>
            <person name="Berlin A."/>
            <person name="Bessette D."/>
            <person name="Bloom T."/>
            <person name="Blye J."/>
            <person name="Boguslavskiy L."/>
            <person name="Bonnet C."/>
            <person name="Boukhgalter B."/>
            <person name="Bourzgui I."/>
            <person name="Brown A."/>
            <person name="Cahill P."/>
            <person name="Channer S."/>
            <person name="Cheshatsang Y."/>
            <person name="Chuda L."/>
            <person name="Citroen M."/>
            <person name="Collymore A."/>
            <person name="Cooke P."/>
            <person name="Costello M."/>
            <person name="D'Aco K."/>
            <person name="Daza R."/>
            <person name="De Haan G."/>
            <person name="DeGray S."/>
            <person name="DeMaso C."/>
            <person name="Dhargay N."/>
            <person name="Dooley K."/>
            <person name="Dooley E."/>
            <person name="Doricent M."/>
            <person name="Dorje P."/>
            <person name="Dorjee K."/>
            <person name="Dupes A."/>
            <person name="Elong R."/>
            <person name="Falk J."/>
            <person name="Farina A."/>
            <person name="Faro S."/>
            <person name="Ferguson D."/>
            <person name="Fisher S."/>
            <person name="Foley C.D."/>
            <person name="Franke A."/>
            <person name="Friedrich D."/>
            <person name="Gadbois L."/>
            <person name="Gearin G."/>
            <person name="Gearin C.R."/>
            <person name="Giannoukos G."/>
            <person name="Goode T."/>
            <person name="Graham J."/>
            <person name="Grandbois E."/>
            <person name="Grewal S."/>
            <person name="Gyaltsen K."/>
            <person name="Hafez N."/>
            <person name="Hagos B."/>
            <person name="Hall J."/>
            <person name="Henson C."/>
            <person name="Hollinger A."/>
            <person name="Honan T."/>
            <person name="Huard M.D."/>
            <person name="Hughes L."/>
            <person name="Hurhula B."/>
            <person name="Husby M.E."/>
            <person name="Kamat A."/>
            <person name="Kanga B."/>
            <person name="Kashin S."/>
            <person name="Khazanovich D."/>
            <person name="Kisner P."/>
            <person name="Lance K."/>
            <person name="Lara M."/>
            <person name="Lee W."/>
            <person name="Lennon N."/>
            <person name="Letendre F."/>
            <person name="LeVine R."/>
            <person name="Lipovsky A."/>
            <person name="Liu X."/>
            <person name="Liu J."/>
            <person name="Liu S."/>
            <person name="Lokyitsang T."/>
            <person name="Lokyitsang Y."/>
            <person name="Lubonja R."/>
            <person name="Lui A."/>
            <person name="MacDonald P."/>
            <person name="Magnisalis V."/>
            <person name="Maru K."/>
            <person name="Matthews C."/>
            <person name="McCusker W."/>
            <person name="McDonough S."/>
            <person name="Mehta T."/>
            <person name="Meldrim J."/>
            <person name="Meneus L."/>
            <person name="Mihai O."/>
            <person name="Mihalev A."/>
            <person name="Mihova T."/>
            <person name="Mittelman R."/>
            <person name="Mlenga V."/>
            <person name="Montmayeur A."/>
            <person name="Mulrain L."/>
            <person name="Navidi A."/>
            <person name="Naylor J."/>
            <person name="Negash T."/>
            <person name="Nguyen T."/>
            <person name="Nguyen N."/>
            <person name="Nicol R."/>
            <person name="Norbu C."/>
            <person name="Norbu N."/>
            <person name="Novod N."/>
            <person name="O'Neill B."/>
            <person name="Osman S."/>
            <person name="Markiewicz E."/>
            <person name="Oyono O.L."/>
            <person name="Patti C."/>
            <person name="Phunkhang P."/>
            <person name="Pierre F."/>
            <person name="Priest M."/>
            <person name="Raghuraman S."/>
            <person name="Rege F."/>
            <person name="Reyes R."/>
            <person name="Rise C."/>
            <person name="Rogov P."/>
            <person name="Ross K."/>
            <person name="Ryan E."/>
            <person name="Settipalli S."/>
            <person name="Shea T."/>
            <person name="Sherpa N."/>
            <person name="Shi L."/>
            <person name="Shih D."/>
            <person name="Sparrow T."/>
            <person name="Spaulding J."/>
            <person name="Stalker J."/>
            <person name="Stange-Thomann N."/>
            <person name="Stavropoulos S."/>
            <person name="Stone C."/>
            <person name="Strader C."/>
            <person name="Tesfaye S."/>
            <person name="Thomson T."/>
            <person name="Thoulutsang Y."/>
            <person name="Thoulutsang D."/>
            <person name="Topham K."/>
            <person name="Topping I."/>
            <person name="Tsamla T."/>
            <person name="Vassiliev H."/>
            <person name="Vo A."/>
            <person name="Wangchuk T."/>
            <person name="Wangdi T."/>
            <person name="Weiand M."/>
            <person name="Wilkinson J."/>
            <person name="Wilson A."/>
            <person name="Yadav S."/>
            <person name="Young G."/>
            <person name="Yu Q."/>
            <person name="Zembek L."/>
            <person name="Zhong D."/>
            <person name="Zimmer A."/>
            <person name="Zwirko Z."/>
            <person name="Jaffe D.B."/>
            <person name="Alvarez P."/>
            <person name="Brockman W."/>
            <person name="Butler J."/>
            <person name="Chin C."/>
            <person name="Gnerre S."/>
            <person name="Grabherr M."/>
            <person name="Kleber M."/>
            <person name="Mauceli E."/>
            <person name="MacCallum I."/>
        </authorList>
    </citation>
    <scope>NUCLEOTIDE SEQUENCE [LARGE SCALE GENOMIC DNA]</scope>
    <source>
        <strain evidence="11">Tucson 14024-0371.13</strain>
    </source>
</reference>
<dbReference type="SUPFAM" id="SSF48403">
    <property type="entry name" value="Ankyrin repeat"/>
    <property type="match status" value="1"/>
</dbReference>
<protein>
    <submittedName>
        <fullName evidence="10">Uncharacterized protein, isoform B</fullName>
    </submittedName>
</protein>
<feature type="region of interest" description="Disordered" evidence="8">
    <location>
        <begin position="1212"/>
        <end position="1243"/>
    </location>
</feature>
<dbReference type="GO" id="GO:0005783">
    <property type="term" value="C:endoplasmic reticulum"/>
    <property type="evidence" value="ECO:0007669"/>
    <property type="project" value="UniProtKB-SubCell"/>
</dbReference>
<dbReference type="STRING" id="7217.A0A0P9BVH1"/>
<evidence type="ECO:0000256" key="7">
    <source>
        <dbReference type="PROSITE-ProRule" id="PRU00023"/>
    </source>
</evidence>
<dbReference type="GO" id="GO:0045167">
    <property type="term" value="P:asymmetric protein localization involved in cell fate determination"/>
    <property type="evidence" value="ECO:0007669"/>
    <property type="project" value="EnsemblMetazoa"/>
</dbReference>
<feature type="region of interest" description="Disordered" evidence="8">
    <location>
        <begin position="209"/>
        <end position="259"/>
    </location>
</feature>
<feature type="region of interest" description="Disordered" evidence="8">
    <location>
        <begin position="1096"/>
        <end position="1169"/>
    </location>
</feature>
<evidence type="ECO:0000256" key="1">
    <source>
        <dbReference type="ARBA" id="ARBA00004240"/>
    </source>
</evidence>
<dbReference type="GO" id="GO:0051721">
    <property type="term" value="F:protein phosphatase 2A binding"/>
    <property type="evidence" value="ECO:0007669"/>
    <property type="project" value="TreeGrafter"/>
</dbReference>